<dbReference type="InterPro" id="IPR011009">
    <property type="entry name" value="Kinase-like_dom_sf"/>
</dbReference>
<dbReference type="PANTHER" id="PTHR43671">
    <property type="entry name" value="SERINE/THREONINE-PROTEIN KINASE NEK"/>
    <property type="match status" value="1"/>
</dbReference>
<dbReference type="InterPro" id="IPR000719">
    <property type="entry name" value="Prot_kinase_dom"/>
</dbReference>
<evidence type="ECO:0000256" key="4">
    <source>
        <dbReference type="ARBA" id="ARBA00022777"/>
    </source>
</evidence>
<comment type="caution">
    <text evidence="8">The sequence shown here is derived from an EMBL/GenBank/DDBJ whole genome shotgun (WGS) entry which is preliminary data.</text>
</comment>
<evidence type="ECO:0000256" key="5">
    <source>
        <dbReference type="ARBA" id="ARBA00022840"/>
    </source>
</evidence>
<evidence type="ECO:0000256" key="3">
    <source>
        <dbReference type="ARBA" id="ARBA00022741"/>
    </source>
</evidence>
<dbReference type="Proteomes" id="UP001324427">
    <property type="component" value="Unassembled WGS sequence"/>
</dbReference>
<feature type="region of interest" description="Disordered" evidence="6">
    <location>
        <begin position="278"/>
        <end position="298"/>
    </location>
</feature>
<dbReference type="InterPro" id="IPR050660">
    <property type="entry name" value="NEK_Ser/Thr_kinase"/>
</dbReference>
<evidence type="ECO:0000256" key="1">
    <source>
        <dbReference type="ARBA" id="ARBA00012513"/>
    </source>
</evidence>
<dbReference type="GO" id="GO:0005524">
    <property type="term" value="F:ATP binding"/>
    <property type="evidence" value="ECO:0007669"/>
    <property type="project" value="UniProtKB-KW"/>
</dbReference>
<keyword evidence="4" id="KW-0418">Kinase</keyword>
<keyword evidence="3" id="KW-0547">Nucleotide-binding</keyword>
<proteinExistence type="predicted"/>
<feature type="compositionally biased region" description="Low complexity" evidence="6">
    <location>
        <begin position="24"/>
        <end position="41"/>
    </location>
</feature>
<dbReference type="AlphaFoldDB" id="A0AAV9JWL4"/>
<dbReference type="Gene3D" id="1.10.510.10">
    <property type="entry name" value="Transferase(Phosphotransferase) domain 1"/>
    <property type="match status" value="1"/>
</dbReference>
<accession>A0AAV9JWL4</accession>
<dbReference type="Pfam" id="PF00069">
    <property type="entry name" value="Pkinase"/>
    <property type="match status" value="1"/>
</dbReference>
<dbReference type="PROSITE" id="PS50011">
    <property type="entry name" value="PROTEIN_KINASE_DOM"/>
    <property type="match status" value="1"/>
</dbReference>
<gene>
    <name evidence="8" type="ORF">LTR36_006467</name>
</gene>
<evidence type="ECO:0000313" key="8">
    <source>
        <dbReference type="EMBL" id="KAK4549470.1"/>
    </source>
</evidence>
<dbReference type="PANTHER" id="PTHR43671:SF13">
    <property type="entry name" value="SERINE_THREONINE-PROTEIN KINASE NEK2"/>
    <property type="match status" value="1"/>
</dbReference>
<evidence type="ECO:0000313" key="9">
    <source>
        <dbReference type="Proteomes" id="UP001324427"/>
    </source>
</evidence>
<feature type="compositionally biased region" description="Pro residues" evidence="6">
    <location>
        <begin position="8"/>
        <end position="18"/>
    </location>
</feature>
<dbReference type="SMART" id="SM00220">
    <property type="entry name" value="S_TKc"/>
    <property type="match status" value="1"/>
</dbReference>
<feature type="region of interest" description="Disordered" evidence="6">
    <location>
        <begin position="351"/>
        <end position="374"/>
    </location>
</feature>
<keyword evidence="5" id="KW-0067">ATP-binding</keyword>
<feature type="region of interest" description="Disordered" evidence="6">
    <location>
        <begin position="1"/>
        <end position="51"/>
    </location>
</feature>
<keyword evidence="9" id="KW-1185">Reference proteome</keyword>
<dbReference type="EMBL" id="JAVFHQ010000004">
    <property type="protein sequence ID" value="KAK4549470.1"/>
    <property type="molecule type" value="Genomic_DNA"/>
</dbReference>
<evidence type="ECO:0000259" key="7">
    <source>
        <dbReference type="PROSITE" id="PS50011"/>
    </source>
</evidence>
<name>A0AAV9JWL4_9PEZI</name>
<organism evidence="8 9">
    <name type="scientific">Oleoguttula mirabilis</name>
    <dbReference type="NCBI Taxonomy" id="1507867"/>
    <lineage>
        <taxon>Eukaryota</taxon>
        <taxon>Fungi</taxon>
        <taxon>Dikarya</taxon>
        <taxon>Ascomycota</taxon>
        <taxon>Pezizomycotina</taxon>
        <taxon>Dothideomycetes</taxon>
        <taxon>Dothideomycetidae</taxon>
        <taxon>Mycosphaerellales</taxon>
        <taxon>Teratosphaeriaceae</taxon>
        <taxon>Oleoguttula</taxon>
    </lineage>
</organism>
<dbReference type="SUPFAM" id="SSF56112">
    <property type="entry name" value="Protein kinase-like (PK-like)"/>
    <property type="match status" value="1"/>
</dbReference>
<sequence length="475" mass="53103">MVSYGLGSPPPSPTPSPVIPGAIPKSPSPSFRGSPSPASSPTGVRKRPTYSIFPRCPHVPKKRGRLGRYQGKLSLPIGREFPGQDIKWSSERPENGDVWCKKDVGDSEKVVCREHLDAEDRLDRDSIRDVESIMNHPNLVNLKDHSGFGQLNVRKETAWEICDAGTLNSLILAHGDGLPESLIWHTLVSLLQAVRYLNTGRSRFDDRDGAAAGWKPIVHNAINPANIFYCQARTEPGFKTPTYGRCKLGNFSRAMAIESAYDDVSLLELYEKEVEGETTGYEAPDLSSHKGEPEATVDEITGERKAVWGKTVGSASDVWSIGAVAVAMMTGDTLWPLVMREYIKIGMEPRRYQTPQTPNPAQPRRPPQPLKPLDWRTVSPAERFERLKALTEEEFASKLWNILPFTYSDTLKLFVESMLGVNPWTRANVQDKLATAKQCRAETWLELKRVGDEMLDEYVEEGEPDLPYDPTWDSD</sequence>
<feature type="domain" description="Protein kinase" evidence="7">
    <location>
        <begin position="71"/>
        <end position="445"/>
    </location>
</feature>
<evidence type="ECO:0000256" key="6">
    <source>
        <dbReference type="SAM" id="MobiDB-lite"/>
    </source>
</evidence>
<protein>
    <recommendedName>
        <fullName evidence="1">non-specific serine/threonine protein kinase</fullName>
        <ecNumber evidence="1">2.7.11.1</ecNumber>
    </recommendedName>
</protein>
<evidence type="ECO:0000256" key="2">
    <source>
        <dbReference type="ARBA" id="ARBA00022679"/>
    </source>
</evidence>
<dbReference type="GO" id="GO:0004674">
    <property type="term" value="F:protein serine/threonine kinase activity"/>
    <property type="evidence" value="ECO:0007669"/>
    <property type="project" value="UniProtKB-EC"/>
</dbReference>
<dbReference type="EC" id="2.7.11.1" evidence="1"/>
<keyword evidence="2" id="KW-0808">Transferase</keyword>
<reference evidence="8 9" key="1">
    <citation type="submission" date="2021-11" db="EMBL/GenBank/DDBJ databases">
        <title>Black yeast isolated from Biological Soil Crust.</title>
        <authorList>
            <person name="Kurbessoian T."/>
        </authorList>
    </citation>
    <scope>NUCLEOTIDE SEQUENCE [LARGE SCALE GENOMIC DNA]</scope>
    <source>
        <strain evidence="8 9">CCFEE 5522</strain>
    </source>
</reference>
<feature type="compositionally biased region" description="Pro residues" evidence="6">
    <location>
        <begin position="357"/>
        <end position="370"/>
    </location>
</feature>